<dbReference type="GO" id="GO:0008168">
    <property type="term" value="F:methyltransferase activity"/>
    <property type="evidence" value="ECO:0007669"/>
    <property type="project" value="TreeGrafter"/>
</dbReference>
<organism evidence="2">
    <name type="scientific">Thermosporothrix sp. COM3</name>
    <dbReference type="NCBI Taxonomy" id="2490863"/>
    <lineage>
        <taxon>Bacteria</taxon>
        <taxon>Bacillati</taxon>
        <taxon>Chloroflexota</taxon>
        <taxon>Ktedonobacteria</taxon>
        <taxon>Ktedonobacterales</taxon>
        <taxon>Thermosporotrichaceae</taxon>
        <taxon>Thermosporothrix</taxon>
    </lineage>
</organism>
<dbReference type="Pfam" id="PF13649">
    <property type="entry name" value="Methyltransf_25"/>
    <property type="match status" value="1"/>
</dbReference>
<sequence>MENKIDYFNRAQKAQEMKRLIEQSDLFDSQVGGMLDVFSPSERDQIQSIVDLGCGPAGTLRKAAREYPDKQFLGVDNAPDMLDFARAETMTSKITNVEFLAADLRKLPFPLRTQSFDLVYARLVFGFLQRNFYPYFVEEMVRILRPGGWVLWWDCDFSPFTSSPSLAKLYSLGKLAFFRSGVGHQIDALHITSPLLGIFQGAGLEEVRQRIQIIDCSYGTSFTEACFRDNKDLFSQLKGYCQKMGVVNEAPHKELEVTEEEYDYLVSRLDEEMHRQDFVVRFVFIATIGRKPAI</sequence>
<gene>
    <name evidence="2" type="ORF">KTC_19390</name>
</gene>
<dbReference type="EMBL" id="AP019376">
    <property type="protein sequence ID" value="BBH87188.1"/>
    <property type="molecule type" value="Genomic_DNA"/>
</dbReference>
<dbReference type="SUPFAM" id="SSF53335">
    <property type="entry name" value="S-adenosyl-L-methionine-dependent methyltransferases"/>
    <property type="match status" value="1"/>
</dbReference>
<protein>
    <recommendedName>
        <fullName evidence="1">Methyltransferase domain-containing protein</fullName>
    </recommendedName>
</protein>
<evidence type="ECO:0000259" key="1">
    <source>
        <dbReference type="Pfam" id="PF13649"/>
    </source>
</evidence>
<dbReference type="PANTHER" id="PTHR43591">
    <property type="entry name" value="METHYLTRANSFERASE"/>
    <property type="match status" value="1"/>
</dbReference>
<evidence type="ECO:0000313" key="2">
    <source>
        <dbReference type="EMBL" id="BBH87188.1"/>
    </source>
</evidence>
<proteinExistence type="predicted"/>
<feature type="domain" description="Methyltransferase" evidence="1">
    <location>
        <begin position="49"/>
        <end position="148"/>
    </location>
</feature>
<name>A0A455SIJ2_9CHLR</name>
<dbReference type="AlphaFoldDB" id="A0A455SIJ2"/>
<dbReference type="PANTHER" id="PTHR43591:SF24">
    <property type="entry name" value="2-METHOXY-6-POLYPRENYL-1,4-BENZOQUINOL METHYLASE, MITOCHONDRIAL"/>
    <property type="match status" value="1"/>
</dbReference>
<dbReference type="CDD" id="cd02440">
    <property type="entry name" value="AdoMet_MTases"/>
    <property type="match status" value="1"/>
</dbReference>
<dbReference type="Gene3D" id="3.40.50.150">
    <property type="entry name" value="Vaccinia Virus protein VP39"/>
    <property type="match status" value="1"/>
</dbReference>
<accession>A0A455SIJ2</accession>
<dbReference type="InterPro" id="IPR029063">
    <property type="entry name" value="SAM-dependent_MTases_sf"/>
</dbReference>
<dbReference type="InterPro" id="IPR041698">
    <property type="entry name" value="Methyltransf_25"/>
</dbReference>
<reference evidence="2" key="1">
    <citation type="submission" date="2018-12" db="EMBL/GenBank/DDBJ databases">
        <title>Novel natural products biosynthetic potential of the class Ktedonobacteria.</title>
        <authorList>
            <person name="Zheng Y."/>
            <person name="Saitou A."/>
            <person name="Wang C.M."/>
            <person name="Toyoda A."/>
            <person name="Minakuchi Y."/>
            <person name="Sekiguchi Y."/>
            <person name="Ueda K."/>
            <person name="Takano H."/>
            <person name="Sakai Y."/>
            <person name="Yokota A."/>
            <person name="Yabe S."/>
        </authorList>
    </citation>
    <scope>NUCLEOTIDE SEQUENCE</scope>
    <source>
        <strain evidence="2">COM3</strain>
    </source>
</reference>